<name>A0AAF3FC20_9BILA</name>
<organism evidence="1 2">
    <name type="scientific">Mesorhabditis belari</name>
    <dbReference type="NCBI Taxonomy" id="2138241"/>
    <lineage>
        <taxon>Eukaryota</taxon>
        <taxon>Metazoa</taxon>
        <taxon>Ecdysozoa</taxon>
        <taxon>Nematoda</taxon>
        <taxon>Chromadorea</taxon>
        <taxon>Rhabditida</taxon>
        <taxon>Rhabditina</taxon>
        <taxon>Rhabditomorpha</taxon>
        <taxon>Rhabditoidea</taxon>
        <taxon>Rhabditidae</taxon>
        <taxon>Mesorhabditinae</taxon>
        <taxon>Mesorhabditis</taxon>
    </lineage>
</organism>
<proteinExistence type="predicted"/>
<keyword evidence="1" id="KW-1185">Reference proteome</keyword>
<protein>
    <submittedName>
        <fullName evidence="2">Uncharacterized protein</fullName>
    </submittedName>
</protein>
<evidence type="ECO:0000313" key="1">
    <source>
        <dbReference type="Proteomes" id="UP000887575"/>
    </source>
</evidence>
<dbReference type="WBParaSite" id="MBELARI_LOCUS4360">
    <property type="protein sequence ID" value="MBELARI_LOCUS4360"/>
    <property type="gene ID" value="MBELARI_LOCUS4360"/>
</dbReference>
<accession>A0AAF3FC20</accession>
<sequence>MKILMDVQTRSDNGETIGAGHLAPIIEGSESNVICCLPQAGYRPTTPAAEKTLPDQIDEQIMMPQSGSRPALPLSLIA</sequence>
<reference evidence="2" key="1">
    <citation type="submission" date="2024-02" db="UniProtKB">
        <authorList>
            <consortium name="WormBaseParasite"/>
        </authorList>
    </citation>
    <scope>IDENTIFICATION</scope>
</reference>
<dbReference type="Proteomes" id="UP000887575">
    <property type="component" value="Unassembled WGS sequence"/>
</dbReference>
<evidence type="ECO:0000313" key="2">
    <source>
        <dbReference type="WBParaSite" id="MBELARI_LOCUS4360"/>
    </source>
</evidence>
<dbReference type="AlphaFoldDB" id="A0AAF3FC20"/>